<feature type="compositionally biased region" description="Basic and acidic residues" evidence="1">
    <location>
        <begin position="26"/>
        <end position="44"/>
    </location>
</feature>
<protein>
    <submittedName>
        <fullName evidence="2">Uncharacterized protein</fullName>
    </submittedName>
</protein>
<name>F7R2S8_9LACO</name>
<sequence length="50" mass="5920">MAFLKPELRLQDRFENFLMQNIKQSENAKRGREKTLSQIEKPDDLQSIAI</sequence>
<evidence type="ECO:0000313" key="3">
    <source>
        <dbReference type="Proteomes" id="UP000002971"/>
    </source>
</evidence>
<accession>F7R2S8</accession>
<reference evidence="2 3" key="1">
    <citation type="journal article" date="2011" name="J. Bacteriol.">
        <title>Genome Sequence of Lactobacillus ruminis SPM0211, Isolated from a Fecal Sample from a Healthy Korean.</title>
        <authorList>
            <person name="Lee S."/>
            <person name="Cho Y.J."/>
            <person name="Lee A.H."/>
            <person name="Chun J."/>
            <person name="Ha N.J."/>
            <person name="Ko G."/>
        </authorList>
    </citation>
    <scope>NUCLEOTIDE SEQUENCE [LARGE SCALE GENOMIC DNA]</scope>
    <source>
        <strain evidence="2 3">SPM0211</strain>
    </source>
</reference>
<dbReference type="Proteomes" id="UP000002971">
    <property type="component" value="Unassembled WGS sequence"/>
</dbReference>
<gene>
    <name evidence="2" type="ORF">LRU_02027</name>
</gene>
<proteinExistence type="predicted"/>
<dbReference type="AlphaFoldDB" id="F7R2S8"/>
<feature type="region of interest" description="Disordered" evidence="1">
    <location>
        <begin position="25"/>
        <end position="50"/>
    </location>
</feature>
<dbReference type="EMBL" id="AFOJ01000007">
    <property type="protein sequence ID" value="EGM50345.1"/>
    <property type="molecule type" value="Genomic_DNA"/>
</dbReference>
<evidence type="ECO:0000256" key="1">
    <source>
        <dbReference type="SAM" id="MobiDB-lite"/>
    </source>
</evidence>
<organism evidence="2 3">
    <name type="scientific">Ligilactobacillus ruminis SPM0211</name>
    <dbReference type="NCBI Taxonomy" id="1040964"/>
    <lineage>
        <taxon>Bacteria</taxon>
        <taxon>Bacillati</taxon>
        <taxon>Bacillota</taxon>
        <taxon>Bacilli</taxon>
        <taxon>Lactobacillales</taxon>
        <taxon>Lactobacillaceae</taxon>
        <taxon>Ligilactobacillus</taxon>
    </lineage>
</organism>
<evidence type="ECO:0000313" key="2">
    <source>
        <dbReference type="EMBL" id="EGM50345.1"/>
    </source>
</evidence>
<comment type="caution">
    <text evidence="2">The sequence shown here is derived from an EMBL/GenBank/DDBJ whole genome shotgun (WGS) entry which is preliminary data.</text>
</comment>